<protein>
    <submittedName>
        <fullName evidence="7">5-methylthioribose kinase</fullName>
    </submittedName>
</protein>
<comment type="caution">
    <text evidence="7">The sequence shown here is derived from an EMBL/GenBank/DDBJ whole genome shotgun (WGS) entry which is preliminary data.</text>
</comment>
<dbReference type="InterPro" id="IPR002575">
    <property type="entry name" value="Aminoglycoside_PTrfase"/>
</dbReference>
<dbReference type="RefSeq" id="WP_104419616.1">
    <property type="nucleotide sequence ID" value="NZ_PTJC01000006.1"/>
</dbReference>
<evidence type="ECO:0000313" key="8">
    <source>
        <dbReference type="Proteomes" id="UP000237662"/>
    </source>
</evidence>
<evidence type="ECO:0000256" key="4">
    <source>
        <dbReference type="ARBA" id="ARBA00022777"/>
    </source>
</evidence>
<name>A0A2S6I1P9_9BACT</name>
<sequence>MLQDFNERFKSTTGSRYFLSAGNRAEVEEYLNEKDFLIPGEEVLAIMPAGEGNMNVTLRVLSSRRRFIVKQSRPWVARFPELDAPVERILIERSFYQAIARNRFLTGHMPEILRCDAENFAIIMEDLGPADDLSSIYGTDRSLGKKQLATLLQFASELHGLTVEAFPPNRLLKALNHAQIFELPFQAGNNFPLDAIYPGLAAVARPYQHDARLKAVVSELGAIYLNEGSQLIHGDFYPGSFLNVDDRVHVIDAEFAHRGRAEFDIGVLMGHLLMSRANGKRIHQIDTDYRKPAGYDDDLARRFCYLEIMRRIIGIAQLPLSLTLDERKHLLERARAGLV</sequence>
<gene>
    <name evidence="7" type="ORF">CLV84_1989</name>
</gene>
<evidence type="ECO:0000256" key="5">
    <source>
        <dbReference type="ARBA" id="ARBA00022840"/>
    </source>
</evidence>
<evidence type="ECO:0000259" key="6">
    <source>
        <dbReference type="Pfam" id="PF01636"/>
    </source>
</evidence>
<dbReference type="Gene3D" id="3.90.1200.10">
    <property type="match status" value="1"/>
</dbReference>
<evidence type="ECO:0000313" key="7">
    <source>
        <dbReference type="EMBL" id="PPK85098.1"/>
    </source>
</evidence>
<keyword evidence="8" id="KW-1185">Reference proteome</keyword>
<comment type="similarity">
    <text evidence="1">Belongs to the methylthioribose kinase family.</text>
</comment>
<dbReference type="InterPro" id="IPR011009">
    <property type="entry name" value="Kinase-like_dom_sf"/>
</dbReference>
<keyword evidence="4 7" id="KW-0418">Kinase</keyword>
<feature type="domain" description="Aminoglycoside phosphotransferase" evidence="6">
    <location>
        <begin position="62"/>
        <end position="290"/>
    </location>
</feature>
<dbReference type="EMBL" id="PTJC01000006">
    <property type="protein sequence ID" value="PPK85098.1"/>
    <property type="molecule type" value="Genomic_DNA"/>
</dbReference>
<reference evidence="7 8" key="1">
    <citation type="submission" date="2018-02" db="EMBL/GenBank/DDBJ databases">
        <title>Genomic Encyclopedia of Archaeal and Bacterial Type Strains, Phase II (KMG-II): from individual species to whole genera.</title>
        <authorList>
            <person name="Goeker M."/>
        </authorList>
    </citation>
    <scope>NUCLEOTIDE SEQUENCE [LARGE SCALE GENOMIC DNA]</scope>
    <source>
        <strain evidence="7 8">DSM 29526</strain>
    </source>
</reference>
<dbReference type="Proteomes" id="UP000237662">
    <property type="component" value="Unassembled WGS sequence"/>
</dbReference>
<evidence type="ECO:0000256" key="2">
    <source>
        <dbReference type="ARBA" id="ARBA00022679"/>
    </source>
</evidence>
<accession>A0A2S6I1P9</accession>
<dbReference type="GO" id="GO:0016301">
    <property type="term" value="F:kinase activity"/>
    <property type="evidence" value="ECO:0007669"/>
    <property type="project" value="UniProtKB-KW"/>
</dbReference>
<evidence type="ECO:0000256" key="1">
    <source>
        <dbReference type="ARBA" id="ARBA00010165"/>
    </source>
</evidence>
<organism evidence="7 8">
    <name type="scientific">Neolewinella xylanilytica</name>
    <dbReference type="NCBI Taxonomy" id="1514080"/>
    <lineage>
        <taxon>Bacteria</taxon>
        <taxon>Pseudomonadati</taxon>
        <taxon>Bacteroidota</taxon>
        <taxon>Saprospiria</taxon>
        <taxon>Saprospirales</taxon>
        <taxon>Lewinellaceae</taxon>
        <taxon>Neolewinella</taxon>
    </lineage>
</organism>
<keyword evidence="2" id="KW-0808">Transferase</keyword>
<dbReference type="GO" id="GO:0005524">
    <property type="term" value="F:ATP binding"/>
    <property type="evidence" value="ECO:0007669"/>
    <property type="project" value="UniProtKB-KW"/>
</dbReference>
<dbReference type="Gene3D" id="3.30.200.20">
    <property type="entry name" value="Phosphorylase Kinase, domain 1"/>
    <property type="match status" value="1"/>
</dbReference>
<proteinExistence type="inferred from homology"/>
<dbReference type="SUPFAM" id="SSF56112">
    <property type="entry name" value="Protein kinase-like (PK-like)"/>
    <property type="match status" value="1"/>
</dbReference>
<keyword evidence="3" id="KW-0547">Nucleotide-binding</keyword>
<keyword evidence="5" id="KW-0067">ATP-binding</keyword>
<dbReference type="Pfam" id="PF01636">
    <property type="entry name" value="APH"/>
    <property type="match status" value="1"/>
</dbReference>
<dbReference type="AlphaFoldDB" id="A0A2S6I1P9"/>
<dbReference type="PANTHER" id="PTHR34273:SF2">
    <property type="entry name" value="METHYLTHIORIBOSE KINASE"/>
    <property type="match status" value="1"/>
</dbReference>
<dbReference type="OrthoDB" id="9777791at2"/>
<dbReference type="PANTHER" id="PTHR34273">
    <property type="entry name" value="METHYLTHIORIBOSE KINASE"/>
    <property type="match status" value="1"/>
</dbReference>
<evidence type="ECO:0000256" key="3">
    <source>
        <dbReference type="ARBA" id="ARBA00022741"/>
    </source>
</evidence>